<dbReference type="EMBL" id="KI658055">
    <property type="protein sequence ID" value="ETN83974.1"/>
    <property type="molecule type" value="Genomic_DNA"/>
</dbReference>
<feature type="compositionally biased region" description="Basic and acidic residues" evidence="1">
    <location>
        <begin position="22"/>
        <end position="41"/>
    </location>
</feature>
<dbReference type="KEGG" id="nai:NECAME_07128"/>
<organism evidence="2 3">
    <name type="scientific">Necator americanus</name>
    <name type="common">Human hookworm</name>
    <dbReference type="NCBI Taxonomy" id="51031"/>
    <lineage>
        <taxon>Eukaryota</taxon>
        <taxon>Metazoa</taxon>
        <taxon>Ecdysozoa</taxon>
        <taxon>Nematoda</taxon>
        <taxon>Chromadorea</taxon>
        <taxon>Rhabditida</taxon>
        <taxon>Rhabditina</taxon>
        <taxon>Rhabditomorpha</taxon>
        <taxon>Strongyloidea</taxon>
        <taxon>Ancylostomatidae</taxon>
        <taxon>Bunostominae</taxon>
        <taxon>Necator</taxon>
    </lineage>
</organism>
<gene>
    <name evidence="2" type="ORF">NECAME_07128</name>
</gene>
<dbReference type="AlphaFoldDB" id="W2TQM1"/>
<evidence type="ECO:0000313" key="2">
    <source>
        <dbReference type="EMBL" id="ETN83974.1"/>
    </source>
</evidence>
<keyword evidence="3" id="KW-1185">Reference proteome</keyword>
<evidence type="ECO:0000256" key="1">
    <source>
        <dbReference type="SAM" id="MobiDB-lite"/>
    </source>
</evidence>
<name>W2TQM1_NECAM</name>
<sequence length="90" mass="10160">MEIDAQKPVQAEVAPLPVARGRHGDHIPQEHRTETRVKEPTPPRLPSYPEQQQRIGGTEQFAAEARHEAVPVNPPPPMQEPRMHEAEFTC</sequence>
<dbReference type="Proteomes" id="UP000053676">
    <property type="component" value="Unassembled WGS sequence"/>
</dbReference>
<reference evidence="3" key="1">
    <citation type="journal article" date="2014" name="Nat. Genet.">
        <title>Genome of the human hookworm Necator americanus.</title>
        <authorList>
            <person name="Tang Y.T."/>
            <person name="Gao X."/>
            <person name="Rosa B.A."/>
            <person name="Abubucker S."/>
            <person name="Hallsworth-Pepin K."/>
            <person name="Martin J."/>
            <person name="Tyagi R."/>
            <person name="Heizer E."/>
            <person name="Zhang X."/>
            <person name="Bhonagiri-Palsikar V."/>
            <person name="Minx P."/>
            <person name="Warren W.C."/>
            <person name="Wang Q."/>
            <person name="Zhan B."/>
            <person name="Hotez P.J."/>
            <person name="Sternberg P.W."/>
            <person name="Dougall A."/>
            <person name="Gaze S.T."/>
            <person name="Mulvenna J."/>
            <person name="Sotillo J."/>
            <person name="Ranganathan S."/>
            <person name="Rabelo E.M."/>
            <person name="Wilson R.K."/>
            <person name="Felgner P.L."/>
            <person name="Bethony J."/>
            <person name="Hawdon J.M."/>
            <person name="Gasser R.B."/>
            <person name="Loukas A."/>
            <person name="Mitreva M."/>
        </authorList>
    </citation>
    <scope>NUCLEOTIDE SEQUENCE [LARGE SCALE GENOMIC DNA]</scope>
</reference>
<evidence type="ECO:0000313" key="3">
    <source>
        <dbReference type="Proteomes" id="UP000053676"/>
    </source>
</evidence>
<feature type="region of interest" description="Disordered" evidence="1">
    <location>
        <begin position="1"/>
        <end position="90"/>
    </location>
</feature>
<accession>W2TQM1</accession>
<proteinExistence type="predicted"/>
<protein>
    <submittedName>
        <fullName evidence="2">Uncharacterized protein</fullName>
    </submittedName>
</protein>
<feature type="compositionally biased region" description="Basic and acidic residues" evidence="1">
    <location>
        <begin position="81"/>
        <end position="90"/>
    </location>
</feature>